<dbReference type="PANTHER" id="PTHR43586">
    <property type="entry name" value="CYSTEINE DESULFURASE"/>
    <property type="match status" value="1"/>
</dbReference>
<keyword evidence="8" id="KW-1185">Reference proteome</keyword>
<proteinExistence type="predicted"/>
<dbReference type="InterPro" id="IPR000192">
    <property type="entry name" value="Aminotrans_V_dom"/>
</dbReference>
<dbReference type="GO" id="GO:0031071">
    <property type="term" value="F:cysteine desulfurase activity"/>
    <property type="evidence" value="ECO:0007669"/>
    <property type="project" value="UniProtKB-EC"/>
</dbReference>
<reference evidence="7 8" key="1">
    <citation type="journal article" date="2020" name="J. Phycol.">
        <title>Comparative genome analysis reveals Cyanidiococcus gen. nov., a new extremophilic red algal genus sister to Cyanidioschyzon (Cyanidioschyzonaceae, Rhodophyta).</title>
        <authorList>
            <person name="Liu S.-L."/>
            <person name="Chiang Y.-R."/>
            <person name="Yoon H.S."/>
            <person name="Fu H.-Y."/>
        </authorList>
    </citation>
    <scope>NUCLEOTIDE SEQUENCE [LARGE SCALE GENOMIC DNA]</scope>
    <source>
        <strain evidence="7 8">THAL066</strain>
    </source>
</reference>
<dbReference type="InterPro" id="IPR010970">
    <property type="entry name" value="Cys_dSase_SufS"/>
</dbReference>
<keyword evidence="4" id="KW-0663">Pyridoxal phosphate</keyword>
<dbReference type="CDD" id="cd06453">
    <property type="entry name" value="SufS_like"/>
    <property type="match status" value="1"/>
</dbReference>
<dbReference type="Pfam" id="PF00266">
    <property type="entry name" value="Aminotran_5"/>
    <property type="match status" value="1"/>
</dbReference>
<dbReference type="Gene3D" id="3.90.1150.10">
    <property type="entry name" value="Aspartate Aminotransferase, domain 1"/>
    <property type="match status" value="1"/>
</dbReference>
<evidence type="ECO:0000313" key="8">
    <source>
        <dbReference type="Proteomes" id="UP000530660"/>
    </source>
</evidence>
<comment type="catalytic activity">
    <reaction evidence="5">
        <text>(sulfur carrier)-H + L-cysteine = (sulfur carrier)-SH + L-alanine</text>
        <dbReference type="Rhea" id="RHEA:43892"/>
        <dbReference type="Rhea" id="RHEA-COMP:14737"/>
        <dbReference type="Rhea" id="RHEA-COMP:14739"/>
        <dbReference type="ChEBI" id="CHEBI:29917"/>
        <dbReference type="ChEBI" id="CHEBI:35235"/>
        <dbReference type="ChEBI" id="CHEBI:57972"/>
        <dbReference type="ChEBI" id="CHEBI:64428"/>
        <dbReference type="EC" id="2.8.1.7"/>
    </reaction>
</comment>
<feature type="domain" description="Aminotransferase class V" evidence="6">
    <location>
        <begin position="103"/>
        <end position="485"/>
    </location>
</feature>
<comment type="caution">
    <text evidence="7">The sequence shown here is derived from an EMBL/GenBank/DDBJ whole genome shotgun (WGS) entry which is preliminary data.</text>
</comment>
<dbReference type="SUPFAM" id="SSF53383">
    <property type="entry name" value="PLP-dependent transferases"/>
    <property type="match status" value="1"/>
</dbReference>
<evidence type="ECO:0000256" key="3">
    <source>
        <dbReference type="ARBA" id="ARBA00022679"/>
    </source>
</evidence>
<evidence type="ECO:0000256" key="1">
    <source>
        <dbReference type="ARBA" id="ARBA00001933"/>
    </source>
</evidence>
<organism evidence="7 8">
    <name type="scientific">Cyanidiococcus yangmingshanensis</name>
    <dbReference type="NCBI Taxonomy" id="2690220"/>
    <lineage>
        <taxon>Eukaryota</taxon>
        <taxon>Rhodophyta</taxon>
        <taxon>Bangiophyceae</taxon>
        <taxon>Cyanidiales</taxon>
        <taxon>Cyanidiaceae</taxon>
        <taxon>Cyanidiococcus</taxon>
    </lineage>
</organism>
<sequence>MFTFNFVKGGLDPRVRKPDRRSENLAPNGIPRGSWVSCSYWDTRIRRPRNAVSRQHWFVASLRSTDDQTDLTRKHRKGGEISALDFGSFPILEEKDHEGKRIVYLDSAATSQKPMQVIEALSGFYKHDNANVHRGAHLLSQRATEAFENARVKVARFLNAEKETEIVFTRNATEAINTVAYAWGLMAGNLKTGDEIIVSVAEHHANLVPWQLIAKRTGAVLRHIPLDSVSQTLDIEAFRKMLSGKTKLVAVAYVGNVLGYVQDVKRITEIAHEVGAYVLIDACQAVPHMPVDVQDIGCEWLVASGHKMCGPTGIGVLFGKERVLKKEMAPFLGGGEMIAEVFLDHSTFADLPHKFEAGTPSIGDAVAFGAAIDYLNENLGGMKHIHTFEHQLGLYLYESLSQFREVTIYGPPWHNDLGLERVGLCAFNVRGIHPSDLATMLDLDGIAIRSGHHCAQPLHRDILKVNGSARASLYVYNSSADIDAFTGALVEAVAALGGELTIRPA</sequence>
<dbReference type="Proteomes" id="UP000530660">
    <property type="component" value="Unassembled WGS sequence"/>
</dbReference>
<keyword evidence="3" id="KW-0808">Transferase</keyword>
<dbReference type="EC" id="2.8.1.7" evidence="2"/>
<evidence type="ECO:0000313" key="7">
    <source>
        <dbReference type="EMBL" id="KAF6001392.1"/>
    </source>
</evidence>
<name>A0A7J7IE79_9RHOD</name>
<evidence type="ECO:0000256" key="2">
    <source>
        <dbReference type="ARBA" id="ARBA00012239"/>
    </source>
</evidence>
<protein>
    <recommendedName>
        <fullName evidence="2">cysteine desulfurase</fullName>
        <ecNumber evidence="2">2.8.1.7</ecNumber>
    </recommendedName>
</protein>
<dbReference type="AlphaFoldDB" id="A0A7J7IE79"/>
<dbReference type="EMBL" id="VWRR01000014">
    <property type="protein sequence ID" value="KAF6001392.1"/>
    <property type="molecule type" value="Genomic_DNA"/>
</dbReference>
<accession>A0A7J7IE79</accession>
<dbReference type="PANTHER" id="PTHR43586:SF8">
    <property type="entry name" value="CYSTEINE DESULFURASE 1, CHLOROPLASTIC"/>
    <property type="match status" value="1"/>
</dbReference>
<dbReference type="OrthoDB" id="420046at2759"/>
<comment type="cofactor">
    <cofactor evidence="1">
        <name>pyridoxal 5'-phosphate</name>
        <dbReference type="ChEBI" id="CHEBI:597326"/>
    </cofactor>
</comment>
<evidence type="ECO:0000256" key="4">
    <source>
        <dbReference type="ARBA" id="ARBA00022898"/>
    </source>
</evidence>
<dbReference type="NCBIfam" id="TIGR01979">
    <property type="entry name" value="sufS"/>
    <property type="match status" value="1"/>
</dbReference>
<dbReference type="InterPro" id="IPR015421">
    <property type="entry name" value="PyrdxlP-dep_Trfase_major"/>
</dbReference>
<dbReference type="GO" id="GO:0030170">
    <property type="term" value="F:pyridoxal phosphate binding"/>
    <property type="evidence" value="ECO:0007669"/>
    <property type="project" value="InterPro"/>
</dbReference>
<gene>
    <name evidence="7" type="ORF">F1559_000172</name>
</gene>
<evidence type="ECO:0000256" key="5">
    <source>
        <dbReference type="ARBA" id="ARBA00050776"/>
    </source>
</evidence>
<dbReference type="GO" id="GO:0006534">
    <property type="term" value="P:cysteine metabolic process"/>
    <property type="evidence" value="ECO:0007669"/>
    <property type="project" value="InterPro"/>
</dbReference>
<dbReference type="InterPro" id="IPR015424">
    <property type="entry name" value="PyrdxlP-dep_Trfase"/>
</dbReference>
<evidence type="ECO:0000259" key="6">
    <source>
        <dbReference type="Pfam" id="PF00266"/>
    </source>
</evidence>
<dbReference type="Gene3D" id="3.40.640.10">
    <property type="entry name" value="Type I PLP-dependent aspartate aminotransferase-like (Major domain)"/>
    <property type="match status" value="1"/>
</dbReference>
<dbReference type="InterPro" id="IPR015422">
    <property type="entry name" value="PyrdxlP-dep_Trfase_small"/>
</dbReference>